<evidence type="ECO:0000256" key="5">
    <source>
        <dbReference type="HAMAP-Rule" id="MF_01114"/>
    </source>
</evidence>
<dbReference type="HAMAP" id="MF_01114">
    <property type="entry name" value="RecX"/>
    <property type="match status" value="1"/>
</dbReference>
<evidence type="ECO:0000256" key="2">
    <source>
        <dbReference type="ARBA" id="ARBA00009695"/>
    </source>
</evidence>
<dbReference type="PANTHER" id="PTHR33602:SF1">
    <property type="entry name" value="REGULATORY PROTEIN RECX FAMILY PROTEIN"/>
    <property type="match status" value="1"/>
</dbReference>
<dbReference type="GO" id="GO:0006282">
    <property type="term" value="P:regulation of DNA repair"/>
    <property type="evidence" value="ECO:0007669"/>
    <property type="project" value="UniProtKB-UniRule"/>
</dbReference>
<evidence type="ECO:0000256" key="3">
    <source>
        <dbReference type="ARBA" id="ARBA00018111"/>
    </source>
</evidence>
<comment type="similarity">
    <text evidence="2 5">Belongs to the RecX family.</text>
</comment>
<feature type="domain" description="RecX third three-helical" evidence="7">
    <location>
        <begin position="100"/>
        <end position="143"/>
    </location>
</feature>
<dbReference type="Proteomes" id="UP000250928">
    <property type="component" value="Unassembled WGS sequence"/>
</dbReference>
<proteinExistence type="inferred from homology"/>
<dbReference type="InterPro" id="IPR053924">
    <property type="entry name" value="RecX_HTH_2nd"/>
</dbReference>
<dbReference type="Pfam" id="PF21981">
    <property type="entry name" value="RecX_HTH3"/>
    <property type="match status" value="1"/>
</dbReference>
<dbReference type="InterPro" id="IPR053925">
    <property type="entry name" value="RecX_HTH_3rd"/>
</dbReference>
<name>A0A6N4E3X2_9GAMM</name>
<dbReference type="InterPro" id="IPR053926">
    <property type="entry name" value="RecX_HTH_1st"/>
</dbReference>
<evidence type="ECO:0000313" key="9">
    <source>
        <dbReference type="EMBL" id="PUE05251.1"/>
    </source>
</evidence>
<dbReference type="Gene3D" id="1.10.10.10">
    <property type="entry name" value="Winged helix-like DNA-binding domain superfamily/Winged helix DNA-binding domain"/>
    <property type="match status" value="3"/>
</dbReference>
<organism evidence="9 10">
    <name type="scientific">Candidatus Sedimenticola endophacoides</name>
    <dbReference type="NCBI Taxonomy" id="2548426"/>
    <lineage>
        <taxon>Bacteria</taxon>
        <taxon>Pseudomonadati</taxon>
        <taxon>Pseudomonadota</taxon>
        <taxon>Gammaproteobacteria</taxon>
        <taxon>Chromatiales</taxon>
        <taxon>Sedimenticolaceae</taxon>
        <taxon>Sedimenticola</taxon>
    </lineage>
</organism>
<feature type="domain" description="RecX first three-helical" evidence="8">
    <location>
        <begin position="11"/>
        <end position="45"/>
    </location>
</feature>
<evidence type="ECO:0000259" key="8">
    <source>
        <dbReference type="Pfam" id="PF21982"/>
    </source>
</evidence>
<comment type="function">
    <text evidence="5">Modulates RecA activity.</text>
</comment>
<evidence type="ECO:0000259" key="7">
    <source>
        <dbReference type="Pfam" id="PF21981"/>
    </source>
</evidence>
<evidence type="ECO:0000256" key="1">
    <source>
        <dbReference type="ARBA" id="ARBA00004496"/>
    </source>
</evidence>
<comment type="caution">
    <text evidence="9">The sequence shown here is derived from an EMBL/GenBank/DDBJ whole genome shotgun (WGS) entry which is preliminary data.</text>
</comment>
<accession>A0A6N4E3X2</accession>
<evidence type="ECO:0000256" key="4">
    <source>
        <dbReference type="ARBA" id="ARBA00022490"/>
    </source>
</evidence>
<reference evidence="9 10" key="1">
    <citation type="submission" date="2018-01" db="EMBL/GenBank/DDBJ databases">
        <title>Novel co-symbiosis in the lucinid bivalve Phacoides pectinatus.</title>
        <authorList>
            <person name="Lim S.J."/>
            <person name="Davis B.G."/>
            <person name="Gill D.E."/>
            <person name="Engel A.S."/>
            <person name="Anderson L.C."/>
            <person name="Campbell B.J."/>
        </authorList>
    </citation>
    <scope>NUCLEOTIDE SEQUENCE [LARGE SCALE GENOMIC DNA]</scope>
    <source>
        <strain evidence="9">N3_P5</strain>
    </source>
</reference>
<gene>
    <name evidence="5" type="primary">recX</name>
    <name evidence="9" type="ORF">C3L24_01575</name>
</gene>
<evidence type="ECO:0000259" key="6">
    <source>
        <dbReference type="Pfam" id="PF02631"/>
    </source>
</evidence>
<dbReference type="PANTHER" id="PTHR33602">
    <property type="entry name" value="REGULATORY PROTEIN RECX FAMILY PROTEIN"/>
    <property type="match status" value="1"/>
</dbReference>
<dbReference type="GO" id="GO:0005737">
    <property type="term" value="C:cytoplasm"/>
    <property type="evidence" value="ECO:0007669"/>
    <property type="project" value="UniProtKB-SubCell"/>
</dbReference>
<dbReference type="InterPro" id="IPR036388">
    <property type="entry name" value="WH-like_DNA-bd_sf"/>
</dbReference>
<dbReference type="EMBL" id="PQCO01000090">
    <property type="protein sequence ID" value="PUE05251.1"/>
    <property type="molecule type" value="Genomic_DNA"/>
</dbReference>
<protein>
    <recommendedName>
        <fullName evidence="3 5">Regulatory protein RecX</fullName>
    </recommendedName>
</protein>
<evidence type="ECO:0000313" key="10">
    <source>
        <dbReference type="Proteomes" id="UP000250928"/>
    </source>
</evidence>
<dbReference type="AlphaFoldDB" id="A0A6N4E3X2"/>
<keyword evidence="4 5" id="KW-0963">Cytoplasm</keyword>
<dbReference type="InterPro" id="IPR003783">
    <property type="entry name" value="Regulatory_RecX"/>
</dbReference>
<sequence>MDRQALEQALMRLLAAREHTRAELRGKLASRCAEPQLLEQVIDELRERGLQSDGRFAEQYVSSRMRRGFGPLRIRRELQERGVEAPLLEASLDEQDAAWFELLREIHRRKYGAGLPGDFKERARRARFLEYRGFPAEMIRRLLWSEEA</sequence>
<comment type="subcellular location">
    <subcellularLocation>
        <location evidence="1 5">Cytoplasm</location>
    </subcellularLocation>
</comment>
<dbReference type="Pfam" id="PF21982">
    <property type="entry name" value="RecX_HTH1"/>
    <property type="match status" value="1"/>
</dbReference>
<dbReference type="Pfam" id="PF02631">
    <property type="entry name" value="RecX_HTH2"/>
    <property type="match status" value="1"/>
</dbReference>
<feature type="domain" description="RecX second three-helical" evidence="6">
    <location>
        <begin position="52"/>
        <end position="92"/>
    </location>
</feature>